<reference evidence="3 4" key="1">
    <citation type="submission" date="2019-12" db="EMBL/GenBank/DDBJ databases">
        <title>Genomic-based taxomic classification of the family Erythrobacteraceae.</title>
        <authorList>
            <person name="Xu L."/>
        </authorList>
    </citation>
    <scope>NUCLEOTIDE SEQUENCE [LARGE SCALE GENOMIC DNA]</scope>
    <source>
        <strain evidence="3 4">S36</strain>
    </source>
</reference>
<dbReference type="Proteomes" id="UP000469430">
    <property type="component" value="Unassembled WGS sequence"/>
</dbReference>
<dbReference type="InterPro" id="IPR006860">
    <property type="entry name" value="FecR"/>
</dbReference>
<name>A0A6I4U1K0_9SPHN</name>
<proteinExistence type="predicted"/>
<gene>
    <name evidence="3" type="ORF">GRI97_17245</name>
</gene>
<evidence type="ECO:0000313" key="3">
    <source>
        <dbReference type="EMBL" id="MXP00739.1"/>
    </source>
</evidence>
<comment type="caution">
    <text evidence="3">The sequence shown here is derived from an EMBL/GenBank/DDBJ whole genome shotgun (WGS) entry which is preliminary data.</text>
</comment>
<evidence type="ECO:0000259" key="2">
    <source>
        <dbReference type="Pfam" id="PF16220"/>
    </source>
</evidence>
<dbReference type="EMBL" id="WTYJ01000004">
    <property type="protein sequence ID" value="MXP00739.1"/>
    <property type="molecule type" value="Genomic_DNA"/>
</dbReference>
<dbReference type="InterPro" id="IPR012373">
    <property type="entry name" value="Ferrdict_sens_TM"/>
</dbReference>
<dbReference type="RefSeq" id="WP_161392456.1">
    <property type="nucleotide sequence ID" value="NZ_JBHSCP010000003.1"/>
</dbReference>
<dbReference type="PIRSF" id="PIRSF018266">
    <property type="entry name" value="FecR"/>
    <property type="match status" value="1"/>
</dbReference>
<dbReference type="Pfam" id="PF04773">
    <property type="entry name" value="FecR"/>
    <property type="match status" value="1"/>
</dbReference>
<dbReference type="GO" id="GO:0016989">
    <property type="term" value="F:sigma factor antagonist activity"/>
    <property type="evidence" value="ECO:0007669"/>
    <property type="project" value="TreeGrafter"/>
</dbReference>
<dbReference type="Gene3D" id="2.60.120.1440">
    <property type="match status" value="1"/>
</dbReference>
<dbReference type="OrthoDB" id="9798846at2"/>
<dbReference type="AlphaFoldDB" id="A0A6I4U1K0"/>
<dbReference type="Pfam" id="PF16220">
    <property type="entry name" value="DUF4880"/>
    <property type="match status" value="1"/>
</dbReference>
<sequence>MVARTDAAEPSRAAIEAAALWQAQLADEDCDEEDRRAFRHWLQADPSHETAFDRMSAFAGKLADRDPVERDALGLVLTRAPLRRVPAILLLAGTAAALSWLGAGNPAIRSRIADRQTTVGEQQRMAMAQGDRLVFDSDSAADLDDDDRMVTLWRGGVQASVAKAREQAFIVRTPQGTARALGTQFSVRVHDGVTTVSVVKSRVEACARASGGACLVLMPGQAARMDGSGIRRLADIDPAAEQAWADGLLVVDDLPLVQVLARLNQYRTDPVHYSAADLQGLHVTGTFPLTDPDRALVSLQAALPIIVDRGGQGGDGAVSIRRR</sequence>
<protein>
    <submittedName>
        <fullName evidence="3">DUF4880 domain-containing protein</fullName>
    </submittedName>
</protein>
<organism evidence="3 4">
    <name type="scientific">Croceibacterium xixiisoli</name>
    <dbReference type="NCBI Taxonomy" id="1476466"/>
    <lineage>
        <taxon>Bacteria</taxon>
        <taxon>Pseudomonadati</taxon>
        <taxon>Pseudomonadota</taxon>
        <taxon>Alphaproteobacteria</taxon>
        <taxon>Sphingomonadales</taxon>
        <taxon>Erythrobacteraceae</taxon>
        <taxon>Croceibacterium</taxon>
    </lineage>
</organism>
<dbReference type="InterPro" id="IPR032623">
    <property type="entry name" value="FecR_N"/>
</dbReference>
<feature type="domain" description="FecR protein" evidence="1">
    <location>
        <begin position="116"/>
        <end position="204"/>
    </location>
</feature>
<keyword evidence="4" id="KW-1185">Reference proteome</keyword>
<dbReference type="PANTHER" id="PTHR30273">
    <property type="entry name" value="PERIPLASMIC SIGNAL SENSOR AND SIGMA FACTOR ACTIVATOR FECR-RELATED"/>
    <property type="match status" value="1"/>
</dbReference>
<accession>A0A6I4U1K0</accession>
<feature type="domain" description="FecR N-terminal" evidence="2">
    <location>
        <begin position="16"/>
        <end position="57"/>
    </location>
</feature>
<dbReference type="PANTHER" id="PTHR30273:SF2">
    <property type="entry name" value="PROTEIN FECR"/>
    <property type="match status" value="1"/>
</dbReference>
<evidence type="ECO:0000313" key="4">
    <source>
        <dbReference type="Proteomes" id="UP000469430"/>
    </source>
</evidence>
<evidence type="ECO:0000259" key="1">
    <source>
        <dbReference type="Pfam" id="PF04773"/>
    </source>
</evidence>